<evidence type="ECO:0000256" key="1">
    <source>
        <dbReference type="SAM" id="Phobius"/>
    </source>
</evidence>
<gene>
    <name evidence="2" type="ORF">KHB02_20575</name>
</gene>
<feature type="transmembrane region" description="Helical" evidence="1">
    <location>
        <begin position="93"/>
        <end position="116"/>
    </location>
</feature>
<feature type="transmembrane region" description="Helical" evidence="1">
    <location>
        <begin position="12"/>
        <end position="39"/>
    </location>
</feature>
<keyword evidence="1" id="KW-0472">Membrane</keyword>
<name>A0A942T0H6_9BACI</name>
<reference evidence="2" key="1">
    <citation type="submission" date="2021-05" db="EMBL/GenBank/DDBJ databases">
        <title>Novel Bacillus species.</title>
        <authorList>
            <person name="Liu G."/>
        </authorList>
    </citation>
    <scope>NUCLEOTIDE SEQUENCE</scope>
    <source>
        <strain evidence="2">FJAT-50051</strain>
    </source>
</reference>
<evidence type="ECO:0000313" key="2">
    <source>
        <dbReference type="EMBL" id="MBS4183792.1"/>
    </source>
</evidence>
<keyword evidence="1" id="KW-1133">Transmembrane helix</keyword>
<accession>A0A942T0H6</accession>
<dbReference type="EMBL" id="JAGYPE010000003">
    <property type="protein sequence ID" value="MBS4183792.1"/>
    <property type="molecule type" value="Genomic_DNA"/>
</dbReference>
<keyword evidence="1" id="KW-0812">Transmembrane</keyword>
<feature type="transmembrane region" description="Helical" evidence="1">
    <location>
        <begin position="59"/>
        <end position="81"/>
    </location>
</feature>
<organism evidence="2">
    <name type="scientific">Neobacillus citreus</name>
    <dbReference type="NCBI Taxonomy" id="2833578"/>
    <lineage>
        <taxon>Bacteria</taxon>
        <taxon>Bacillati</taxon>
        <taxon>Bacillota</taxon>
        <taxon>Bacilli</taxon>
        <taxon>Bacillales</taxon>
        <taxon>Bacillaceae</taxon>
        <taxon>Neobacillus</taxon>
    </lineage>
</organism>
<sequence length="154" mass="15471">MHREFDTPPRRWPLGIVAVIGALLGGLEVFGIVGIAWVSDPDVTQPIVTEHDWWPPDSALLGAVAFVGIPAAMAIGCLVAAGLHALGSLVDDTLGTVAAVLITAGLSALVGFLGGFPVAHVIQAPVIALPFAVTAAGVLGAVTALAALRTRGSA</sequence>
<protein>
    <submittedName>
        <fullName evidence="2">Uncharacterized protein</fullName>
    </submittedName>
</protein>
<proteinExistence type="predicted"/>
<dbReference type="AlphaFoldDB" id="A0A942T0H6"/>
<feature type="transmembrane region" description="Helical" evidence="1">
    <location>
        <begin position="122"/>
        <end position="148"/>
    </location>
</feature>
<comment type="caution">
    <text evidence="2">The sequence shown here is derived from an EMBL/GenBank/DDBJ whole genome shotgun (WGS) entry which is preliminary data.</text>
</comment>